<keyword evidence="3 7" id="KW-0479">Metal-binding</keyword>
<evidence type="ECO:0000256" key="2">
    <source>
        <dbReference type="ARBA" id="ARBA00022617"/>
    </source>
</evidence>
<keyword evidence="2 7" id="KW-0349">Heme</keyword>
<accession>A0A455SNA8</accession>
<protein>
    <submittedName>
        <fullName evidence="8">Putative cytochrome P450 YjiB</fullName>
    </submittedName>
</protein>
<dbReference type="GO" id="GO:0004497">
    <property type="term" value="F:monooxygenase activity"/>
    <property type="evidence" value="ECO:0007669"/>
    <property type="project" value="UniProtKB-KW"/>
</dbReference>
<gene>
    <name evidence="8" type="primary">yjiB_3</name>
    <name evidence="8" type="ORF">KTC_13050</name>
</gene>
<dbReference type="InterPro" id="IPR017972">
    <property type="entry name" value="Cyt_P450_CS"/>
</dbReference>
<name>A0A455SNA8_9CHLR</name>
<comment type="similarity">
    <text evidence="1 7">Belongs to the cytochrome P450 family.</text>
</comment>
<dbReference type="AlphaFoldDB" id="A0A455SNA8"/>
<keyword evidence="4 7" id="KW-0560">Oxidoreductase</keyword>
<evidence type="ECO:0000256" key="7">
    <source>
        <dbReference type="RuleBase" id="RU000461"/>
    </source>
</evidence>
<dbReference type="FunFam" id="1.10.630.10:FF:000018">
    <property type="entry name" value="Cytochrome P450 monooxygenase"/>
    <property type="match status" value="1"/>
</dbReference>
<proteinExistence type="inferred from homology"/>
<dbReference type="InterPro" id="IPR036396">
    <property type="entry name" value="Cyt_P450_sf"/>
</dbReference>
<dbReference type="SUPFAM" id="SSF48264">
    <property type="entry name" value="Cytochrome P450"/>
    <property type="match status" value="1"/>
</dbReference>
<dbReference type="PROSITE" id="PS00086">
    <property type="entry name" value="CYTOCHROME_P450"/>
    <property type="match status" value="1"/>
</dbReference>
<sequence length="429" mass="49383">MRKMVLIEGELLPHFCDAQFGKVSFMLDKLSTIQDVEHSYKYYQIMRDTQPVWYDEQTRSWNVFRYQDVYTVVTDYQRFSSQMKASRSLDRVLENESRIKLGKALTRLDPPMHRRYRNLVSPAFTPRALSRLSGRIEAISQELLDQVRAAGKMEFVADFAYPLPTIVIAEMIGVPTSDRPLFRRWADELLNSQIQRAEEPHDGDSNVRRMVDVFAEMSEYFDHMLEERRRHPRNDMMSELLAVELDGERLSTEDTISFCITLLLAGHVTTLNLLSLAIYCFHTHPDAMERLRKQPELMPGAIEEVLRYMSPVRALRRVTAADVTLGDVTIPKNAQVFAWLASANYDERQFAEPERFDITREPNKHLSFGHGVHFCIGAPLARMEAGIALPMILQQLPELRIETDQPLELLEGSGILGFKRLPVTFTASA</sequence>
<dbReference type="PANTHER" id="PTHR46696">
    <property type="entry name" value="P450, PUTATIVE (EUROFUNG)-RELATED"/>
    <property type="match status" value="1"/>
</dbReference>
<dbReference type="Gene3D" id="1.10.630.10">
    <property type="entry name" value="Cytochrome P450"/>
    <property type="match status" value="1"/>
</dbReference>
<dbReference type="CDD" id="cd11032">
    <property type="entry name" value="P450_EryK-like"/>
    <property type="match status" value="1"/>
</dbReference>
<evidence type="ECO:0000256" key="4">
    <source>
        <dbReference type="ARBA" id="ARBA00023002"/>
    </source>
</evidence>
<dbReference type="PRINTS" id="PR00359">
    <property type="entry name" value="BP450"/>
</dbReference>
<dbReference type="GO" id="GO:0005506">
    <property type="term" value="F:iron ion binding"/>
    <property type="evidence" value="ECO:0007669"/>
    <property type="project" value="InterPro"/>
</dbReference>
<dbReference type="Pfam" id="PF00067">
    <property type="entry name" value="p450"/>
    <property type="match status" value="1"/>
</dbReference>
<reference evidence="8" key="1">
    <citation type="submission" date="2018-12" db="EMBL/GenBank/DDBJ databases">
        <title>Novel natural products biosynthetic potential of the class Ktedonobacteria.</title>
        <authorList>
            <person name="Zheng Y."/>
            <person name="Saitou A."/>
            <person name="Wang C.M."/>
            <person name="Toyoda A."/>
            <person name="Minakuchi Y."/>
            <person name="Sekiguchi Y."/>
            <person name="Ueda K."/>
            <person name="Takano H."/>
            <person name="Sakai Y."/>
            <person name="Yokota A."/>
            <person name="Yabe S."/>
        </authorList>
    </citation>
    <scope>NUCLEOTIDE SEQUENCE</scope>
    <source>
        <strain evidence="8">COM3</strain>
    </source>
</reference>
<dbReference type="GO" id="GO:0016705">
    <property type="term" value="F:oxidoreductase activity, acting on paired donors, with incorporation or reduction of molecular oxygen"/>
    <property type="evidence" value="ECO:0007669"/>
    <property type="project" value="InterPro"/>
</dbReference>
<dbReference type="InterPro" id="IPR002397">
    <property type="entry name" value="Cyt_P450_B"/>
</dbReference>
<evidence type="ECO:0000256" key="6">
    <source>
        <dbReference type="ARBA" id="ARBA00023033"/>
    </source>
</evidence>
<evidence type="ECO:0000256" key="5">
    <source>
        <dbReference type="ARBA" id="ARBA00023004"/>
    </source>
</evidence>
<evidence type="ECO:0000256" key="3">
    <source>
        <dbReference type="ARBA" id="ARBA00022723"/>
    </source>
</evidence>
<organism evidence="8">
    <name type="scientific">Thermosporothrix sp. COM3</name>
    <dbReference type="NCBI Taxonomy" id="2490863"/>
    <lineage>
        <taxon>Bacteria</taxon>
        <taxon>Bacillati</taxon>
        <taxon>Chloroflexota</taxon>
        <taxon>Ktedonobacteria</taxon>
        <taxon>Ktedonobacterales</taxon>
        <taxon>Thermosporotrichaceae</taxon>
        <taxon>Thermosporothrix</taxon>
    </lineage>
</organism>
<dbReference type="EMBL" id="AP019376">
    <property type="protein sequence ID" value="BBH86554.1"/>
    <property type="molecule type" value="Genomic_DNA"/>
</dbReference>
<evidence type="ECO:0000313" key="8">
    <source>
        <dbReference type="EMBL" id="BBH86554.1"/>
    </source>
</evidence>
<keyword evidence="6 7" id="KW-0503">Monooxygenase</keyword>
<dbReference type="InterPro" id="IPR001128">
    <property type="entry name" value="Cyt_P450"/>
</dbReference>
<dbReference type="PANTHER" id="PTHR46696:SF1">
    <property type="entry name" value="CYTOCHROME P450 YJIB-RELATED"/>
    <property type="match status" value="1"/>
</dbReference>
<evidence type="ECO:0000256" key="1">
    <source>
        <dbReference type="ARBA" id="ARBA00010617"/>
    </source>
</evidence>
<dbReference type="GO" id="GO:0020037">
    <property type="term" value="F:heme binding"/>
    <property type="evidence" value="ECO:0007669"/>
    <property type="project" value="InterPro"/>
</dbReference>
<keyword evidence="5 7" id="KW-0408">Iron</keyword>